<evidence type="ECO:0000256" key="2">
    <source>
        <dbReference type="ARBA" id="ARBA00004496"/>
    </source>
</evidence>
<evidence type="ECO:0000256" key="5">
    <source>
        <dbReference type="ARBA" id="ARBA00022490"/>
    </source>
</evidence>
<comment type="catalytic activity">
    <reaction evidence="1">
        <text>S-ubiquitinyl-[E2 ubiquitin-conjugating enzyme]-L-cysteine + [acceptor protein]-L-lysine = [E2 ubiquitin-conjugating enzyme]-L-cysteine + N(6)-ubiquitinyl-[acceptor protein]-L-lysine.</text>
        <dbReference type="EC" id="2.3.2.27"/>
    </reaction>
</comment>
<dbReference type="SUPFAM" id="SSF159034">
    <property type="entry name" value="Mib/herc2 domain-like"/>
    <property type="match status" value="2"/>
</dbReference>
<dbReference type="EC" id="2.3.2.27" evidence="4"/>
<dbReference type="InterPro" id="IPR036770">
    <property type="entry name" value="Ankyrin_rpt-contain_sf"/>
</dbReference>
<evidence type="ECO:0000256" key="1">
    <source>
        <dbReference type="ARBA" id="ARBA00000900"/>
    </source>
</evidence>
<keyword evidence="5" id="KW-0963">Cytoplasm</keyword>
<evidence type="ECO:0000259" key="14">
    <source>
        <dbReference type="PROSITE" id="PS50135"/>
    </source>
</evidence>
<dbReference type="SUPFAM" id="SSF48403">
    <property type="entry name" value="Ankyrin repeat"/>
    <property type="match status" value="1"/>
</dbReference>
<feature type="repeat" description="ANK" evidence="12">
    <location>
        <begin position="451"/>
        <end position="483"/>
    </location>
</feature>
<dbReference type="PRINTS" id="PR01415">
    <property type="entry name" value="ANKYRIN"/>
</dbReference>
<dbReference type="InterPro" id="IPR037252">
    <property type="entry name" value="Mib_Herc2_sf"/>
</dbReference>
<keyword evidence="8" id="KW-0677">Repeat</keyword>
<reference evidence="16" key="1">
    <citation type="submission" date="2023-03" db="EMBL/GenBank/DDBJ databases">
        <authorList>
            <person name="Steffen K."/>
            <person name="Cardenas P."/>
        </authorList>
    </citation>
    <scope>NUCLEOTIDE SEQUENCE</scope>
</reference>
<accession>A0AA35QRI6</accession>
<feature type="domain" description="MIB/HERC2" evidence="15">
    <location>
        <begin position="147"/>
        <end position="226"/>
    </location>
</feature>
<evidence type="ECO:0000256" key="7">
    <source>
        <dbReference type="ARBA" id="ARBA00022723"/>
    </source>
</evidence>
<evidence type="ECO:0000256" key="8">
    <source>
        <dbReference type="ARBA" id="ARBA00022737"/>
    </source>
</evidence>
<comment type="pathway">
    <text evidence="3">Protein modification; protein ubiquitination.</text>
</comment>
<dbReference type="InterPro" id="IPR000433">
    <property type="entry name" value="Znf_ZZ"/>
</dbReference>
<dbReference type="InterPro" id="IPR043145">
    <property type="entry name" value="Znf_ZZ_sf"/>
</dbReference>
<sequence length="598" mass="65783">MDVGTGIRVVRGPDWGRGNEDGGEGYLGTVVAGGRVDGAEDGRHDVATVQWDVGGERHVYRCGAGGKYDLRVIDSAPAGVVHSHLECSGCGSQTIAGCVWRCVHCLRYYLCTPCYMKDRHSVWHHFTRMDSPENPRQRTRVRCRYLSGRVGARGVFVGARVVRGRDWRWSDQDGGAGREGTVVDVCGWQSESSRSVAVVEWRESALKRKYRLGHKGKVDLQSTVAAEGGHCYLDHLPLLGSEYRPSISFISAGDRVLLEADLIQSSQEEIGAQDTAAVFEILGEVGMVNSVHLDEKIAKVFFQGRGSGVTVATKSLKRVEGPDVFPDDVVRVIDDMAEVHRLVGRAWCDDMALCLGQLGRVERFLNDGSTVVKVNGRRWALDPQCLIPTPGEQPEDEEAEVEPEVGVEMLMVRVLKEASDDLVFKVAAYGNSKLLGDILKKFPEKVDMMYKGKTLLHKAAAEGSINAVRVLLHHKADVAARDIDGKTPLHTATHVNRYQIAKVLLDEGSDVNARSSVQHTPVHIATIWGYSRLLSLYLSHPKCQVDPLNELGSTPLCISSQCYRLNITRQLLEAGADPTVICRDVNSFVHAACKEYFA</sequence>
<evidence type="ECO:0000256" key="12">
    <source>
        <dbReference type="PROSITE-ProRule" id="PRU00023"/>
    </source>
</evidence>
<dbReference type="PROSITE" id="PS51416">
    <property type="entry name" value="MIB_HERC2"/>
    <property type="match status" value="2"/>
</dbReference>
<dbReference type="InterPro" id="IPR010606">
    <property type="entry name" value="Mib_Herc2"/>
</dbReference>
<evidence type="ECO:0000256" key="6">
    <source>
        <dbReference type="ARBA" id="ARBA00022679"/>
    </source>
</evidence>
<keyword evidence="10" id="KW-0833">Ubl conjugation pathway</keyword>
<dbReference type="Gene3D" id="2.30.30.40">
    <property type="entry name" value="SH3 Domains"/>
    <property type="match status" value="2"/>
</dbReference>
<evidence type="ECO:0000313" key="16">
    <source>
        <dbReference type="EMBL" id="CAI7989109.1"/>
    </source>
</evidence>
<feature type="repeat" description="ANK" evidence="12">
    <location>
        <begin position="484"/>
        <end position="516"/>
    </location>
</feature>
<evidence type="ECO:0000259" key="15">
    <source>
        <dbReference type="PROSITE" id="PS51416"/>
    </source>
</evidence>
<keyword evidence="12" id="KW-0040">ANK repeat</keyword>
<dbReference type="PANTHER" id="PTHR24202:SF4">
    <property type="entry name" value="E3 UBIQUITIN-PROTEIN LIGASE MIB2-RELATED"/>
    <property type="match status" value="1"/>
</dbReference>
<name>A0AA35QRI6_GEOBA</name>
<keyword evidence="6" id="KW-0808">Transferase</keyword>
<keyword evidence="9 13" id="KW-0863">Zinc-finger</keyword>
<dbReference type="SUPFAM" id="SSF57850">
    <property type="entry name" value="RING/U-box"/>
    <property type="match status" value="1"/>
</dbReference>
<dbReference type="Gene3D" id="3.30.60.90">
    <property type="match status" value="1"/>
</dbReference>
<dbReference type="PROSITE" id="PS50088">
    <property type="entry name" value="ANK_REPEAT"/>
    <property type="match status" value="2"/>
</dbReference>
<evidence type="ECO:0000256" key="11">
    <source>
        <dbReference type="ARBA" id="ARBA00022833"/>
    </source>
</evidence>
<evidence type="ECO:0000256" key="13">
    <source>
        <dbReference type="PROSITE-ProRule" id="PRU00228"/>
    </source>
</evidence>
<dbReference type="GO" id="GO:0061630">
    <property type="term" value="F:ubiquitin protein ligase activity"/>
    <property type="evidence" value="ECO:0007669"/>
    <property type="project" value="UniProtKB-EC"/>
</dbReference>
<dbReference type="GO" id="GO:0008270">
    <property type="term" value="F:zinc ion binding"/>
    <property type="evidence" value="ECO:0007669"/>
    <property type="project" value="UniProtKB-KW"/>
</dbReference>
<evidence type="ECO:0000256" key="10">
    <source>
        <dbReference type="ARBA" id="ARBA00022786"/>
    </source>
</evidence>
<dbReference type="Pfam" id="PF18346">
    <property type="entry name" value="SH3_15"/>
    <property type="match status" value="1"/>
</dbReference>
<dbReference type="InterPro" id="IPR040847">
    <property type="entry name" value="SH3_15"/>
</dbReference>
<evidence type="ECO:0000256" key="9">
    <source>
        <dbReference type="ARBA" id="ARBA00022771"/>
    </source>
</evidence>
<dbReference type="SMART" id="SM00248">
    <property type="entry name" value="ANK"/>
    <property type="match status" value="3"/>
</dbReference>
<dbReference type="GO" id="GO:0016567">
    <property type="term" value="P:protein ubiquitination"/>
    <property type="evidence" value="ECO:0007669"/>
    <property type="project" value="InterPro"/>
</dbReference>
<dbReference type="Pfam" id="PF00569">
    <property type="entry name" value="ZZ"/>
    <property type="match status" value="1"/>
</dbReference>
<dbReference type="PROSITE" id="PS50135">
    <property type="entry name" value="ZF_ZZ_2"/>
    <property type="match status" value="1"/>
</dbReference>
<dbReference type="InterPro" id="IPR002110">
    <property type="entry name" value="Ankyrin_rpt"/>
</dbReference>
<dbReference type="Pfam" id="PF06701">
    <property type="entry name" value="MIB_HERC2"/>
    <property type="match status" value="2"/>
</dbReference>
<dbReference type="EMBL" id="CASHTH010000021">
    <property type="protein sequence ID" value="CAI7989109.1"/>
    <property type="molecule type" value="Genomic_DNA"/>
</dbReference>
<keyword evidence="7" id="KW-0479">Metal-binding</keyword>
<keyword evidence="17" id="KW-1185">Reference proteome</keyword>
<comment type="caution">
    <text evidence="16">The sequence shown here is derived from an EMBL/GenBank/DDBJ whole genome shotgun (WGS) entry which is preliminary data.</text>
</comment>
<dbReference type="Proteomes" id="UP001174909">
    <property type="component" value="Unassembled WGS sequence"/>
</dbReference>
<protein>
    <recommendedName>
        <fullName evidence="4">RING-type E3 ubiquitin transferase</fullName>
        <ecNumber evidence="4">2.3.2.27</ecNumber>
    </recommendedName>
</protein>
<dbReference type="FunFam" id="2.30.30.40:FF:000078">
    <property type="entry name" value="Putative e3 ubiquitin-protein ligase mib2"/>
    <property type="match status" value="1"/>
</dbReference>
<dbReference type="PANTHER" id="PTHR24202">
    <property type="entry name" value="E3 UBIQUITIN-PROTEIN LIGASE MIB2"/>
    <property type="match status" value="1"/>
</dbReference>
<proteinExistence type="predicted"/>
<gene>
    <name evidence="16" type="ORF">GBAR_LOCUS128</name>
</gene>
<evidence type="ECO:0000313" key="17">
    <source>
        <dbReference type="Proteomes" id="UP001174909"/>
    </source>
</evidence>
<dbReference type="GO" id="GO:0005737">
    <property type="term" value="C:cytoplasm"/>
    <property type="evidence" value="ECO:0007669"/>
    <property type="project" value="UniProtKB-SubCell"/>
</dbReference>
<keyword evidence="11" id="KW-0862">Zinc</keyword>
<feature type="domain" description="MIB/HERC2" evidence="15">
    <location>
        <begin position="1"/>
        <end position="76"/>
    </location>
</feature>
<dbReference type="AlphaFoldDB" id="A0AA35QRI6"/>
<comment type="subcellular location">
    <subcellularLocation>
        <location evidence="2">Cytoplasm</location>
    </subcellularLocation>
</comment>
<dbReference type="Gene3D" id="1.25.40.20">
    <property type="entry name" value="Ankyrin repeat-containing domain"/>
    <property type="match status" value="1"/>
</dbReference>
<evidence type="ECO:0000256" key="4">
    <source>
        <dbReference type="ARBA" id="ARBA00012483"/>
    </source>
</evidence>
<organism evidence="16 17">
    <name type="scientific">Geodia barretti</name>
    <name type="common">Barrett's horny sponge</name>
    <dbReference type="NCBI Taxonomy" id="519541"/>
    <lineage>
        <taxon>Eukaryota</taxon>
        <taxon>Metazoa</taxon>
        <taxon>Porifera</taxon>
        <taxon>Demospongiae</taxon>
        <taxon>Heteroscleromorpha</taxon>
        <taxon>Tetractinellida</taxon>
        <taxon>Astrophorina</taxon>
        <taxon>Geodiidae</taxon>
        <taxon>Geodia</taxon>
    </lineage>
</organism>
<dbReference type="PROSITE" id="PS50297">
    <property type="entry name" value="ANK_REP_REGION"/>
    <property type="match status" value="2"/>
</dbReference>
<dbReference type="Pfam" id="PF12796">
    <property type="entry name" value="Ank_2"/>
    <property type="match status" value="1"/>
</dbReference>
<evidence type="ECO:0000256" key="3">
    <source>
        <dbReference type="ARBA" id="ARBA00004906"/>
    </source>
</evidence>
<feature type="domain" description="ZZ-type" evidence="14">
    <location>
        <begin position="82"/>
        <end position="134"/>
    </location>
</feature>